<organism evidence="1 2">
    <name type="scientific">Skeletonema marinoi</name>
    <dbReference type="NCBI Taxonomy" id="267567"/>
    <lineage>
        <taxon>Eukaryota</taxon>
        <taxon>Sar</taxon>
        <taxon>Stramenopiles</taxon>
        <taxon>Ochrophyta</taxon>
        <taxon>Bacillariophyta</taxon>
        <taxon>Coscinodiscophyceae</taxon>
        <taxon>Thalassiosirophycidae</taxon>
        <taxon>Thalassiosirales</taxon>
        <taxon>Skeletonemataceae</taxon>
        <taxon>Skeletonema</taxon>
        <taxon>Skeletonema marinoi-dohrnii complex</taxon>
    </lineage>
</organism>
<keyword evidence="2" id="KW-1185">Reference proteome</keyword>
<dbReference type="EMBL" id="JATAAI010000060">
    <property type="protein sequence ID" value="KAK1732696.1"/>
    <property type="molecule type" value="Genomic_DNA"/>
</dbReference>
<dbReference type="Proteomes" id="UP001224775">
    <property type="component" value="Unassembled WGS sequence"/>
</dbReference>
<dbReference type="AlphaFoldDB" id="A0AAD8XRW2"/>
<proteinExistence type="predicted"/>
<name>A0AAD8XRW2_9STRA</name>
<protein>
    <submittedName>
        <fullName evidence="1">Uncharacterized protein</fullName>
    </submittedName>
</protein>
<gene>
    <name evidence="1" type="ORF">QTG54_016595</name>
</gene>
<reference evidence="1" key="1">
    <citation type="submission" date="2023-06" db="EMBL/GenBank/DDBJ databases">
        <title>Survivors Of The Sea: Transcriptome response of Skeletonema marinoi to long-term dormancy.</title>
        <authorList>
            <person name="Pinder M.I.M."/>
            <person name="Kourtchenko O."/>
            <person name="Robertson E.K."/>
            <person name="Larsson T."/>
            <person name="Maumus F."/>
            <person name="Osuna-Cruz C.M."/>
            <person name="Vancaester E."/>
            <person name="Stenow R."/>
            <person name="Vandepoele K."/>
            <person name="Ploug H."/>
            <person name="Bruchert V."/>
            <person name="Godhe A."/>
            <person name="Topel M."/>
        </authorList>
    </citation>
    <scope>NUCLEOTIDE SEQUENCE</scope>
    <source>
        <strain evidence="1">R05AC</strain>
    </source>
</reference>
<accession>A0AAD8XRW2</accession>
<comment type="caution">
    <text evidence="1">The sequence shown here is derived from an EMBL/GenBank/DDBJ whole genome shotgun (WGS) entry which is preliminary data.</text>
</comment>
<sequence length="269" mass="29829">MISLSDLPTGALAHVSSYLASPLSCALFAAALNHRDVDSSTAITSSQWDALDFGHIEKELAAKLTDDDISALLTHIDAVNNIKKLRLTNCINITGVGLKPLRGSIMIQQIDLSLVGDHESPVLYPEPSLSCTKVLPILDSIIERGEECALKHVQFPKNWRFYERNVDSDFHAFLVRYNGMLGNRDRDRVICLECSRDLPANEIMRMDVAQRQWRDFAIAVNVGIVRTAWILNNALIVKRRFASAASPKEDAAVPIKSGVITVLIIMMMC</sequence>
<evidence type="ECO:0000313" key="2">
    <source>
        <dbReference type="Proteomes" id="UP001224775"/>
    </source>
</evidence>
<evidence type="ECO:0000313" key="1">
    <source>
        <dbReference type="EMBL" id="KAK1732696.1"/>
    </source>
</evidence>